<reference evidence="1" key="1">
    <citation type="journal article" date="2014" name="Int. J. Syst. Evol. Microbiol.">
        <title>Complete genome sequence of Corynebacterium casei LMG S-19264T (=DSM 44701T), isolated from a smear-ripened cheese.</title>
        <authorList>
            <consortium name="US DOE Joint Genome Institute (JGI-PGF)"/>
            <person name="Walter F."/>
            <person name="Albersmeier A."/>
            <person name="Kalinowski J."/>
            <person name="Ruckert C."/>
        </authorList>
    </citation>
    <scope>NUCLEOTIDE SEQUENCE</scope>
    <source>
        <strain evidence="1">JCM 31311</strain>
    </source>
</reference>
<comment type="caution">
    <text evidence="1">The sequence shown here is derived from an EMBL/GenBank/DDBJ whole genome shotgun (WGS) entry which is preliminary data.</text>
</comment>
<reference evidence="1" key="2">
    <citation type="submission" date="2020-09" db="EMBL/GenBank/DDBJ databases">
        <authorList>
            <person name="Sun Q."/>
            <person name="Ohkuma M."/>
        </authorList>
    </citation>
    <scope>NUCLEOTIDE SEQUENCE</scope>
    <source>
        <strain evidence="1">JCM 31311</strain>
    </source>
</reference>
<proteinExistence type="predicted"/>
<evidence type="ECO:0000313" key="2">
    <source>
        <dbReference type="Proteomes" id="UP000603865"/>
    </source>
</evidence>
<name>A0A918KW96_9DEIO</name>
<dbReference type="Proteomes" id="UP000603865">
    <property type="component" value="Unassembled WGS sequence"/>
</dbReference>
<protein>
    <submittedName>
        <fullName evidence="1">Uncharacterized protein</fullName>
    </submittedName>
</protein>
<dbReference type="AlphaFoldDB" id="A0A918KW96"/>
<evidence type="ECO:0000313" key="1">
    <source>
        <dbReference type="EMBL" id="GGR36937.1"/>
    </source>
</evidence>
<keyword evidence="2" id="KW-1185">Reference proteome</keyword>
<accession>A0A918KW96</accession>
<dbReference type="EMBL" id="BMQL01000075">
    <property type="protein sequence ID" value="GGR36937.1"/>
    <property type="molecule type" value="Genomic_DNA"/>
</dbReference>
<gene>
    <name evidence="1" type="ORF">GCM10008957_53140</name>
</gene>
<organism evidence="1 2">
    <name type="scientific">Deinococcus ruber</name>
    <dbReference type="NCBI Taxonomy" id="1848197"/>
    <lineage>
        <taxon>Bacteria</taxon>
        <taxon>Thermotogati</taxon>
        <taxon>Deinococcota</taxon>
        <taxon>Deinococci</taxon>
        <taxon>Deinococcales</taxon>
        <taxon>Deinococcaceae</taxon>
        <taxon>Deinococcus</taxon>
    </lineage>
</organism>
<sequence length="59" mass="6220">MGEGGTSTGGGRNKRRIADITRVVIVITSPSVLDTTSHLWSMPAIKVTLFQALARPASP</sequence>